<dbReference type="Proteomes" id="UP000199041">
    <property type="component" value="Unassembled WGS sequence"/>
</dbReference>
<evidence type="ECO:0000313" key="2">
    <source>
        <dbReference type="Proteomes" id="UP000199041"/>
    </source>
</evidence>
<name>A0A1H3W1G5_9BACT</name>
<evidence type="ECO:0000313" key="1">
    <source>
        <dbReference type="EMBL" id="SDZ80967.1"/>
    </source>
</evidence>
<protein>
    <submittedName>
        <fullName evidence="1">Uncharacterized protein</fullName>
    </submittedName>
</protein>
<reference evidence="1 2" key="1">
    <citation type="submission" date="2016-10" db="EMBL/GenBank/DDBJ databases">
        <authorList>
            <person name="de Groot N.N."/>
        </authorList>
    </citation>
    <scope>NUCLEOTIDE SEQUENCE [LARGE SCALE GENOMIC DNA]</scope>
    <source>
        <strain evidence="1 2">Vu-144</strain>
    </source>
</reference>
<keyword evidence="2" id="KW-1185">Reference proteome</keyword>
<dbReference type="AlphaFoldDB" id="A0A1H3W1G5"/>
<accession>A0A1H3W1G5</accession>
<gene>
    <name evidence="1" type="ORF">SAMN05192529_10259</name>
</gene>
<organism evidence="1 2">
    <name type="scientific">Arachidicoccus rhizosphaerae</name>
    <dbReference type="NCBI Taxonomy" id="551991"/>
    <lineage>
        <taxon>Bacteria</taxon>
        <taxon>Pseudomonadati</taxon>
        <taxon>Bacteroidota</taxon>
        <taxon>Chitinophagia</taxon>
        <taxon>Chitinophagales</taxon>
        <taxon>Chitinophagaceae</taxon>
        <taxon>Arachidicoccus</taxon>
    </lineage>
</organism>
<proteinExistence type="predicted"/>
<sequence length="48" mass="5356">MFAAIYIFLLQNVQIAVKIEKTPVLCQNALLSKKKSGTDDQNDGLYPD</sequence>
<dbReference type="EMBL" id="FNQY01000002">
    <property type="protein sequence ID" value="SDZ80967.1"/>
    <property type="molecule type" value="Genomic_DNA"/>
</dbReference>